<keyword evidence="1" id="KW-0812">Transmembrane</keyword>
<reference evidence="2" key="1">
    <citation type="submission" date="2020-07" db="EMBL/GenBank/DDBJ databases">
        <title>The High-quality genome of the commercially important snow crab, Chionoecetes opilio.</title>
        <authorList>
            <person name="Jeong J.-H."/>
            <person name="Ryu S."/>
        </authorList>
    </citation>
    <scope>NUCLEOTIDE SEQUENCE</scope>
    <source>
        <strain evidence="2">MADBK_172401_WGS</strain>
        <tissue evidence="2">Digestive gland</tissue>
    </source>
</reference>
<comment type="caution">
    <text evidence="2">The sequence shown here is derived from an EMBL/GenBank/DDBJ whole genome shotgun (WGS) entry which is preliminary data.</text>
</comment>
<protein>
    <submittedName>
        <fullName evidence="2">Uncharacterized protein</fullName>
    </submittedName>
</protein>
<proteinExistence type="predicted"/>
<keyword evidence="3" id="KW-1185">Reference proteome</keyword>
<evidence type="ECO:0000256" key="1">
    <source>
        <dbReference type="SAM" id="Phobius"/>
    </source>
</evidence>
<name>A0A8J4YK89_CHIOP</name>
<feature type="transmembrane region" description="Helical" evidence="1">
    <location>
        <begin position="52"/>
        <end position="72"/>
    </location>
</feature>
<dbReference type="EMBL" id="JACEEZ010002275">
    <property type="protein sequence ID" value="KAG0728383.1"/>
    <property type="molecule type" value="Genomic_DNA"/>
</dbReference>
<evidence type="ECO:0000313" key="2">
    <source>
        <dbReference type="EMBL" id="KAG0728383.1"/>
    </source>
</evidence>
<evidence type="ECO:0000313" key="3">
    <source>
        <dbReference type="Proteomes" id="UP000770661"/>
    </source>
</evidence>
<accession>A0A8J4YK89</accession>
<organism evidence="2 3">
    <name type="scientific">Chionoecetes opilio</name>
    <name type="common">Atlantic snow crab</name>
    <name type="synonym">Cancer opilio</name>
    <dbReference type="NCBI Taxonomy" id="41210"/>
    <lineage>
        <taxon>Eukaryota</taxon>
        <taxon>Metazoa</taxon>
        <taxon>Ecdysozoa</taxon>
        <taxon>Arthropoda</taxon>
        <taxon>Crustacea</taxon>
        <taxon>Multicrustacea</taxon>
        <taxon>Malacostraca</taxon>
        <taxon>Eumalacostraca</taxon>
        <taxon>Eucarida</taxon>
        <taxon>Decapoda</taxon>
        <taxon>Pleocyemata</taxon>
        <taxon>Brachyura</taxon>
        <taxon>Eubrachyura</taxon>
        <taxon>Majoidea</taxon>
        <taxon>Majidae</taxon>
        <taxon>Chionoecetes</taxon>
    </lineage>
</organism>
<keyword evidence="1" id="KW-0472">Membrane</keyword>
<dbReference type="AlphaFoldDB" id="A0A8J4YK89"/>
<dbReference type="Proteomes" id="UP000770661">
    <property type="component" value="Unassembled WGS sequence"/>
</dbReference>
<keyword evidence="1" id="KW-1133">Transmembrane helix</keyword>
<gene>
    <name evidence="2" type="ORF">GWK47_032609</name>
</gene>
<dbReference type="OrthoDB" id="6369239at2759"/>
<sequence>MLPPVSSDALAIEGRVDGQGMWVFLGHSTVQKDFGSRRESNSGHRERYSETLTTLIFLGLMVMVSVVVILVVNQENLGLHDLADLRQPASLLYVLRGKPEDS</sequence>